<evidence type="ECO:0000313" key="2">
    <source>
        <dbReference type="Proteomes" id="UP000324800"/>
    </source>
</evidence>
<evidence type="ECO:0000313" key="1">
    <source>
        <dbReference type="EMBL" id="KAA6353904.1"/>
    </source>
</evidence>
<protein>
    <submittedName>
        <fullName evidence="1">Uncharacterized protein</fullName>
    </submittedName>
</protein>
<accession>A0A5J4T6A8</accession>
<gene>
    <name evidence="1" type="ORF">EZS28_050569</name>
</gene>
<comment type="caution">
    <text evidence="1">The sequence shown here is derived from an EMBL/GenBank/DDBJ whole genome shotgun (WGS) entry which is preliminary data.</text>
</comment>
<sequence length="177" mass="18174">TQYPNSKLATNYILNAGSSTLFASATCGAIQINPMAADFNDGLRISRTVESTGSSSIQLGCSRQSNTGTIAGQWIIYTTTSQQGVNPLSFKISLVSDAGNVIGGLVISPDGNTLIFNGSIIAGTGATSGATNGSVNYSAGNPILWGVNSVDTNGGFYSDGPKIYWRAKPVTLCAVPP</sequence>
<feature type="non-terminal residue" evidence="1">
    <location>
        <position position="1"/>
    </location>
</feature>
<reference evidence="1 2" key="1">
    <citation type="submission" date="2019-03" db="EMBL/GenBank/DDBJ databases">
        <title>Single cell metagenomics reveals metabolic interactions within the superorganism composed of flagellate Streblomastix strix and complex community of Bacteroidetes bacteria on its surface.</title>
        <authorList>
            <person name="Treitli S.C."/>
            <person name="Kolisko M."/>
            <person name="Husnik F."/>
            <person name="Keeling P."/>
            <person name="Hampl V."/>
        </authorList>
    </citation>
    <scope>NUCLEOTIDE SEQUENCE [LARGE SCALE GENOMIC DNA]</scope>
    <source>
        <strain evidence="1">ST1C</strain>
    </source>
</reference>
<proteinExistence type="predicted"/>
<dbReference type="Proteomes" id="UP000324800">
    <property type="component" value="Unassembled WGS sequence"/>
</dbReference>
<name>A0A5J4T6A8_9EUKA</name>
<organism evidence="1 2">
    <name type="scientific">Streblomastix strix</name>
    <dbReference type="NCBI Taxonomy" id="222440"/>
    <lineage>
        <taxon>Eukaryota</taxon>
        <taxon>Metamonada</taxon>
        <taxon>Preaxostyla</taxon>
        <taxon>Oxymonadida</taxon>
        <taxon>Streblomastigidae</taxon>
        <taxon>Streblomastix</taxon>
    </lineage>
</organism>
<dbReference type="EMBL" id="SNRW01037243">
    <property type="protein sequence ID" value="KAA6353904.1"/>
    <property type="molecule type" value="Genomic_DNA"/>
</dbReference>
<dbReference type="AlphaFoldDB" id="A0A5J4T6A8"/>